<dbReference type="GO" id="GO:0043590">
    <property type="term" value="C:bacterial nucleoid"/>
    <property type="evidence" value="ECO:0007669"/>
    <property type="project" value="TreeGrafter"/>
</dbReference>
<keyword evidence="4" id="KW-0547">Nucleotide-binding</keyword>
<dbReference type="CDD" id="cd03241">
    <property type="entry name" value="ABC_RecN"/>
    <property type="match status" value="2"/>
</dbReference>
<feature type="coiled-coil region" evidence="10">
    <location>
        <begin position="160"/>
        <end position="197"/>
    </location>
</feature>
<comment type="similarity">
    <text evidence="2 9">Belongs to the RecN family.</text>
</comment>
<dbReference type="FunFam" id="3.40.50.300:FF:000356">
    <property type="entry name" value="DNA repair protein RecN"/>
    <property type="match status" value="1"/>
</dbReference>
<accession>A0AB39HL77</accession>
<evidence type="ECO:0000256" key="3">
    <source>
        <dbReference type="ARBA" id="ARBA00021315"/>
    </source>
</evidence>
<dbReference type="GO" id="GO:0005524">
    <property type="term" value="F:ATP binding"/>
    <property type="evidence" value="ECO:0007669"/>
    <property type="project" value="UniProtKB-KW"/>
</dbReference>
<keyword evidence="7 9" id="KW-0234">DNA repair</keyword>
<sequence>MLTELAIRNFAIIDELTINFDHGLTVLTGETGAGKSIIIDAVQLLAGERASVQFVRHGADKAEIEGLFSIEEAEHQVVEIGALYGIDVNDAMIVLHRTITANGKSICRVNGKLVTLSVLKEIGSTLIDIHTQHETQSLMNADQHIHLLDLFDGKNILSIKEKYLQKYNEYLQVLNRYKELSENEKELSHRLDLLEFQYNEINQAELSPDEDIELEEERSQLANYEKIFIGMQSAYNALYSDQKALEWLNEAQMALQSIQDYNDFIQSKSKDLTNHYYNIEELAFQLRDHLDQMQYDEERLNEIETRLSEIDRLKRKYGTTVNEILDYQSEIEEEINQIHNKDSHLASLELKLKENKLSAYELALELHQLRKKSADALTKSIHKELKGLYMENAQFFVDIEKQANKSVDIDKINLHKNGLDHVQFKISTNIGEPLKALHRIASGGELSRIMLVMKTIFAKHQGVTSVIFDEVDTGVSGRVAQAMAEKIYRISEQSQVLCITHLPQVAAMADAHMLIKKLEKDQRTSTTIEELSVKERVNELSRMITGKKITDTAKEHGKKLLDLAKQFKKNLAK</sequence>
<dbReference type="InterPro" id="IPR004604">
    <property type="entry name" value="DNA_recomb/repair_RecN"/>
</dbReference>
<name>A0AB39HL77_9BACI</name>
<evidence type="ECO:0000256" key="7">
    <source>
        <dbReference type="ARBA" id="ARBA00023204"/>
    </source>
</evidence>
<evidence type="ECO:0000256" key="8">
    <source>
        <dbReference type="ARBA" id="ARBA00033408"/>
    </source>
</evidence>
<evidence type="ECO:0000259" key="11">
    <source>
        <dbReference type="Pfam" id="PF02463"/>
    </source>
</evidence>
<evidence type="ECO:0000256" key="2">
    <source>
        <dbReference type="ARBA" id="ARBA00009441"/>
    </source>
</evidence>
<comment type="function">
    <text evidence="1 9">May be involved in recombinational repair of damaged DNA.</text>
</comment>
<organism evidence="12">
    <name type="scientific">Ornithinibacillus sp. 4-3</name>
    <dbReference type="NCBI Taxonomy" id="3231488"/>
    <lineage>
        <taxon>Bacteria</taxon>
        <taxon>Bacillati</taxon>
        <taxon>Bacillota</taxon>
        <taxon>Bacilli</taxon>
        <taxon>Bacillales</taxon>
        <taxon>Bacillaceae</taxon>
        <taxon>Ornithinibacillus</taxon>
    </lineage>
</organism>
<protein>
    <recommendedName>
        <fullName evidence="3 9">DNA repair protein RecN</fullName>
    </recommendedName>
    <alternativeName>
        <fullName evidence="8 9">Recombination protein N</fullName>
    </alternativeName>
</protein>
<dbReference type="Pfam" id="PF02463">
    <property type="entry name" value="SMC_N"/>
    <property type="match status" value="1"/>
</dbReference>
<proteinExistence type="inferred from homology"/>
<keyword evidence="5 9" id="KW-0227">DNA damage</keyword>
<dbReference type="GO" id="GO:0006310">
    <property type="term" value="P:DNA recombination"/>
    <property type="evidence" value="ECO:0007669"/>
    <property type="project" value="InterPro"/>
</dbReference>
<evidence type="ECO:0000256" key="1">
    <source>
        <dbReference type="ARBA" id="ARBA00003618"/>
    </source>
</evidence>
<evidence type="ECO:0000256" key="4">
    <source>
        <dbReference type="ARBA" id="ARBA00022741"/>
    </source>
</evidence>
<dbReference type="GO" id="GO:0006281">
    <property type="term" value="P:DNA repair"/>
    <property type="evidence" value="ECO:0007669"/>
    <property type="project" value="UniProtKB-KW"/>
</dbReference>
<dbReference type="Gene3D" id="3.40.50.300">
    <property type="entry name" value="P-loop containing nucleotide triphosphate hydrolases"/>
    <property type="match status" value="2"/>
</dbReference>
<dbReference type="PANTHER" id="PTHR11059:SF0">
    <property type="entry name" value="DNA REPAIR PROTEIN RECN"/>
    <property type="match status" value="1"/>
</dbReference>
<keyword evidence="10" id="KW-0175">Coiled coil</keyword>
<dbReference type="PIRSF" id="PIRSF003128">
    <property type="entry name" value="RecN"/>
    <property type="match status" value="1"/>
</dbReference>
<dbReference type="SUPFAM" id="SSF52540">
    <property type="entry name" value="P-loop containing nucleoside triphosphate hydrolases"/>
    <property type="match status" value="2"/>
</dbReference>
<evidence type="ECO:0000313" key="12">
    <source>
        <dbReference type="EMBL" id="XDK31300.1"/>
    </source>
</evidence>
<dbReference type="AlphaFoldDB" id="A0AB39HL77"/>
<evidence type="ECO:0000256" key="6">
    <source>
        <dbReference type="ARBA" id="ARBA00022840"/>
    </source>
</evidence>
<keyword evidence="6" id="KW-0067">ATP-binding</keyword>
<dbReference type="InterPro" id="IPR003395">
    <property type="entry name" value="RecF/RecN/SMC_N"/>
</dbReference>
<dbReference type="NCBIfam" id="TIGR00634">
    <property type="entry name" value="recN"/>
    <property type="match status" value="1"/>
</dbReference>
<dbReference type="EMBL" id="CP162599">
    <property type="protein sequence ID" value="XDK31300.1"/>
    <property type="molecule type" value="Genomic_DNA"/>
</dbReference>
<reference evidence="12" key="1">
    <citation type="submission" date="2024-07" db="EMBL/GenBank/DDBJ databases">
        <title>Halotolerant mesophilic bacterium Ornithinibacillus sp. 4-3, sp. nov., isolated from soil.</title>
        <authorList>
            <person name="Sidarenka A.V."/>
            <person name="Guliayeva D.E."/>
            <person name="Leanovich S.I."/>
            <person name="Hileuskaya K.S."/>
            <person name="Akhremchuk A.E."/>
            <person name="Sikolenko M.A."/>
            <person name="Valentovich L.N."/>
        </authorList>
    </citation>
    <scope>NUCLEOTIDE SEQUENCE</scope>
    <source>
        <strain evidence="12">4-3</strain>
    </source>
</reference>
<dbReference type="PANTHER" id="PTHR11059">
    <property type="entry name" value="DNA REPAIR PROTEIN RECN"/>
    <property type="match status" value="1"/>
</dbReference>
<evidence type="ECO:0000256" key="10">
    <source>
        <dbReference type="SAM" id="Coils"/>
    </source>
</evidence>
<dbReference type="FunFam" id="3.40.50.300:FF:000319">
    <property type="entry name" value="DNA repair protein RecN"/>
    <property type="match status" value="1"/>
</dbReference>
<gene>
    <name evidence="12" type="primary">recN</name>
    <name evidence="12" type="ORF">AB4Y30_09645</name>
</gene>
<dbReference type="RefSeq" id="WP_368652028.1">
    <property type="nucleotide sequence ID" value="NZ_CP162599.1"/>
</dbReference>
<evidence type="ECO:0000256" key="5">
    <source>
        <dbReference type="ARBA" id="ARBA00022763"/>
    </source>
</evidence>
<evidence type="ECO:0000256" key="9">
    <source>
        <dbReference type="PIRNR" id="PIRNR003128"/>
    </source>
</evidence>
<feature type="domain" description="RecF/RecN/SMC N-terminal" evidence="11">
    <location>
        <begin position="1"/>
        <end position="520"/>
    </location>
</feature>
<dbReference type="GO" id="GO:0009432">
    <property type="term" value="P:SOS response"/>
    <property type="evidence" value="ECO:0007669"/>
    <property type="project" value="TreeGrafter"/>
</dbReference>
<dbReference type="InterPro" id="IPR027417">
    <property type="entry name" value="P-loop_NTPase"/>
</dbReference>